<dbReference type="Pfam" id="PF07729">
    <property type="entry name" value="FCD"/>
    <property type="match status" value="1"/>
</dbReference>
<keyword evidence="2" id="KW-0238">DNA-binding</keyword>
<dbReference type="Gene3D" id="1.10.10.10">
    <property type="entry name" value="Winged helix-like DNA-binding domain superfamily/Winged helix DNA-binding domain"/>
    <property type="match status" value="1"/>
</dbReference>
<sequence length="250" mass="28032">MSIRTHAAAPQEVDASTLGVEVYARLRRDLIAGHLQPGERLRFRQLSAAYGIGIAPLREALSRLVSEHLVHFEGHRGYTVAPMSLEDLYDLCALRTELSCKALRQSIERGDADWEAEILAALHRLERSAIPGSVTDRKVADEWEQRHDRFHRSLIAACNSPWLLHFCDALSDHFQRYRRAVIVEISGSAELTAKIREQHRSIAEAAVDRNAELATDILARHFQGSVEIVARNYQAITRSVTAVKPEKVAG</sequence>
<keyword evidence="6" id="KW-1185">Reference proteome</keyword>
<dbReference type="GO" id="GO:0003677">
    <property type="term" value="F:DNA binding"/>
    <property type="evidence" value="ECO:0007669"/>
    <property type="project" value="UniProtKB-KW"/>
</dbReference>
<dbReference type="Proteomes" id="UP000631694">
    <property type="component" value="Unassembled WGS sequence"/>
</dbReference>
<keyword evidence="3" id="KW-0804">Transcription</keyword>
<dbReference type="PANTHER" id="PTHR43537">
    <property type="entry name" value="TRANSCRIPTIONAL REGULATOR, GNTR FAMILY"/>
    <property type="match status" value="1"/>
</dbReference>
<comment type="caution">
    <text evidence="5">The sequence shown here is derived from an EMBL/GenBank/DDBJ whole genome shotgun (WGS) entry which is preliminary data.</text>
</comment>
<evidence type="ECO:0000259" key="4">
    <source>
        <dbReference type="PROSITE" id="PS50949"/>
    </source>
</evidence>
<evidence type="ECO:0000256" key="2">
    <source>
        <dbReference type="ARBA" id="ARBA00023125"/>
    </source>
</evidence>
<evidence type="ECO:0000313" key="5">
    <source>
        <dbReference type="EMBL" id="MBH0238798.1"/>
    </source>
</evidence>
<dbReference type="PANTHER" id="PTHR43537:SF20">
    <property type="entry name" value="HTH-TYPE TRANSCRIPTIONAL REPRESSOR GLAR"/>
    <property type="match status" value="1"/>
</dbReference>
<keyword evidence="1" id="KW-0805">Transcription regulation</keyword>
<dbReference type="EMBL" id="JADZLT010000051">
    <property type="protein sequence ID" value="MBH0238798.1"/>
    <property type="molecule type" value="Genomic_DNA"/>
</dbReference>
<dbReference type="SMART" id="SM00895">
    <property type="entry name" value="FCD"/>
    <property type="match status" value="1"/>
</dbReference>
<gene>
    <name evidence="5" type="ORF">I5731_13260</name>
</gene>
<proteinExistence type="predicted"/>
<dbReference type="Pfam" id="PF00392">
    <property type="entry name" value="GntR"/>
    <property type="match status" value="1"/>
</dbReference>
<accession>A0A931I4Q0</accession>
<dbReference type="GO" id="GO:0003700">
    <property type="term" value="F:DNA-binding transcription factor activity"/>
    <property type="evidence" value="ECO:0007669"/>
    <property type="project" value="InterPro"/>
</dbReference>
<dbReference type="PROSITE" id="PS50949">
    <property type="entry name" value="HTH_GNTR"/>
    <property type="match status" value="1"/>
</dbReference>
<dbReference type="InterPro" id="IPR008920">
    <property type="entry name" value="TF_FadR/GntR_C"/>
</dbReference>
<dbReference type="InterPro" id="IPR000524">
    <property type="entry name" value="Tscrpt_reg_HTH_GntR"/>
</dbReference>
<dbReference type="InterPro" id="IPR036390">
    <property type="entry name" value="WH_DNA-bd_sf"/>
</dbReference>
<dbReference type="InterPro" id="IPR011711">
    <property type="entry name" value="GntR_C"/>
</dbReference>
<dbReference type="InterPro" id="IPR036388">
    <property type="entry name" value="WH-like_DNA-bd_sf"/>
</dbReference>
<reference evidence="5" key="1">
    <citation type="submission" date="2020-12" db="EMBL/GenBank/DDBJ databases">
        <title>Methylobrevis albus sp. nov., isolated from fresh water lack sediment.</title>
        <authorList>
            <person name="Zou Q."/>
        </authorList>
    </citation>
    <scope>NUCLEOTIDE SEQUENCE</scope>
    <source>
        <strain evidence="5">L22</strain>
    </source>
</reference>
<dbReference type="SMART" id="SM00345">
    <property type="entry name" value="HTH_GNTR"/>
    <property type="match status" value="1"/>
</dbReference>
<organism evidence="5 6">
    <name type="scientific">Methylobrevis albus</name>
    <dbReference type="NCBI Taxonomy" id="2793297"/>
    <lineage>
        <taxon>Bacteria</taxon>
        <taxon>Pseudomonadati</taxon>
        <taxon>Pseudomonadota</taxon>
        <taxon>Alphaproteobacteria</taxon>
        <taxon>Hyphomicrobiales</taxon>
        <taxon>Pleomorphomonadaceae</taxon>
        <taxon>Methylobrevis</taxon>
    </lineage>
</organism>
<dbReference type="Gene3D" id="1.20.120.530">
    <property type="entry name" value="GntR ligand-binding domain-like"/>
    <property type="match status" value="1"/>
</dbReference>
<protein>
    <submittedName>
        <fullName evidence="5">FCD domain-containing protein</fullName>
    </submittedName>
</protein>
<evidence type="ECO:0000256" key="3">
    <source>
        <dbReference type="ARBA" id="ARBA00023163"/>
    </source>
</evidence>
<feature type="domain" description="HTH gntR-type" evidence="4">
    <location>
        <begin position="16"/>
        <end position="83"/>
    </location>
</feature>
<dbReference type="AlphaFoldDB" id="A0A931I4Q0"/>
<dbReference type="SUPFAM" id="SSF46785">
    <property type="entry name" value="Winged helix' DNA-binding domain"/>
    <property type="match status" value="1"/>
</dbReference>
<evidence type="ECO:0000313" key="6">
    <source>
        <dbReference type="Proteomes" id="UP000631694"/>
    </source>
</evidence>
<evidence type="ECO:0000256" key="1">
    <source>
        <dbReference type="ARBA" id="ARBA00023015"/>
    </source>
</evidence>
<dbReference type="RefSeq" id="WP_197311881.1">
    <property type="nucleotide sequence ID" value="NZ_JADZLT010000051.1"/>
</dbReference>
<dbReference type="SUPFAM" id="SSF48008">
    <property type="entry name" value="GntR ligand-binding domain-like"/>
    <property type="match status" value="1"/>
</dbReference>
<name>A0A931I4Q0_9HYPH</name>